<comment type="caution">
    <text evidence="1">The sequence shown here is derived from an EMBL/GenBank/DDBJ whole genome shotgun (WGS) entry which is preliminary data.</text>
</comment>
<dbReference type="AlphaFoldDB" id="A0A8J8NWW8"/>
<reference evidence="1" key="1">
    <citation type="submission" date="2019-06" db="EMBL/GenBank/DDBJ databases">
        <authorList>
            <person name="Zheng W."/>
        </authorList>
    </citation>
    <scope>NUCLEOTIDE SEQUENCE</scope>
    <source>
        <strain evidence="1">QDHG01</strain>
    </source>
</reference>
<organism evidence="1 2">
    <name type="scientific">Halteria grandinella</name>
    <dbReference type="NCBI Taxonomy" id="5974"/>
    <lineage>
        <taxon>Eukaryota</taxon>
        <taxon>Sar</taxon>
        <taxon>Alveolata</taxon>
        <taxon>Ciliophora</taxon>
        <taxon>Intramacronucleata</taxon>
        <taxon>Spirotrichea</taxon>
        <taxon>Stichotrichia</taxon>
        <taxon>Sporadotrichida</taxon>
        <taxon>Halteriidae</taxon>
        <taxon>Halteria</taxon>
    </lineage>
</organism>
<dbReference type="EMBL" id="RRYP01005365">
    <property type="protein sequence ID" value="TNV82109.1"/>
    <property type="molecule type" value="Genomic_DNA"/>
</dbReference>
<accession>A0A8J8NWW8</accession>
<dbReference type="Proteomes" id="UP000785679">
    <property type="component" value="Unassembled WGS sequence"/>
</dbReference>
<sequence length="318" mass="37569">MILKSLYVVSLSFQEKCLQWHIRHIQNFKGGRIEGLMPSKGKPFNSVSKYVLQNVLAFVPIRDGFFVFRLVNKKFNECLIDFVYNKANYLTSKIDEYTDEQYAEARDYINSSQAPSSEKLSAISTEIEGKSKGGNMDHFCGRLLAQLIYFTVDFWKAYEVGHNDTTGEAEINEEDFRLDEEEKIASIKNITALTYQHYEEMRTFLKFYGPNPAQYKLYLAETNQKTDKRYEYVTQLLEWWFVQREEFKSKSNLHRLVLEKQELEDTIIIFQNYLKKFNPKKEEREGEQQAVKRGKLTAYSVKKRPLIKQRKHHSSILH</sequence>
<name>A0A8J8NWW8_HALGN</name>
<gene>
    <name evidence="1" type="ORF">FGO68_gene6362</name>
</gene>
<keyword evidence="2" id="KW-1185">Reference proteome</keyword>
<evidence type="ECO:0000313" key="1">
    <source>
        <dbReference type="EMBL" id="TNV82109.1"/>
    </source>
</evidence>
<protein>
    <submittedName>
        <fullName evidence="1">Uncharacterized protein</fullName>
    </submittedName>
</protein>
<evidence type="ECO:0000313" key="2">
    <source>
        <dbReference type="Proteomes" id="UP000785679"/>
    </source>
</evidence>
<proteinExistence type="predicted"/>